<dbReference type="GO" id="GO:0016020">
    <property type="term" value="C:membrane"/>
    <property type="evidence" value="ECO:0007669"/>
    <property type="project" value="UniProtKB-SubCell"/>
</dbReference>
<dbReference type="RefSeq" id="WP_045170916.1">
    <property type="nucleotide sequence ID" value="NZ_QOHL01000007.1"/>
</dbReference>
<reference evidence="7 8" key="1">
    <citation type="submission" date="2018-06" db="EMBL/GenBank/DDBJ databases">
        <title>Complete Genome Sequence of Ehrlichia minasensis Isolated From Cattle.</title>
        <authorList>
            <person name="Aguiar D.M."/>
            <person name="Araujo J.P.A.Jr."/>
            <person name="Nakazato L."/>
            <person name="Bard E."/>
            <person name="Cabezas-Cruz A."/>
        </authorList>
    </citation>
    <scope>NUCLEOTIDE SEQUENCE [LARGE SCALE GENOMIC DNA]</scope>
    <source>
        <strain evidence="7 8">B11</strain>
    </source>
</reference>
<keyword evidence="4" id="KW-0809">Transit peptide</keyword>
<evidence type="ECO:0000256" key="3">
    <source>
        <dbReference type="ARBA" id="ARBA00022660"/>
    </source>
</evidence>
<accession>A0A4V2BQQ4</accession>
<sequence length="97" mass="11332">MRARIYKPTKSAMQSGDNKSKIWKLEFEPSCTQYIEPLMKWTGSHDTRQQIRLFFKTKELAIAYAIAHNIDYIVLQNNSRTTSPKSYASNFTRLRGI</sequence>
<evidence type="ECO:0000313" key="7">
    <source>
        <dbReference type="EMBL" id="RZB12794.1"/>
    </source>
</evidence>
<dbReference type="EMBL" id="QOHL01000007">
    <property type="protein sequence ID" value="RZB12794.1"/>
    <property type="molecule type" value="Genomic_DNA"/>
</dbReference>
<gene>
    <name evidence="7" type="ORF">DRF75_02090</name>
</gene>
<dbReference type="InterPro" id="IPR006885">
    <property type="entry name" value="NADH_UbQ_FeS_4_mit-like"/>
</dbReference>
<keyword evidence="7" id="KW-0830">Ubiquinone</keyword>
<dbReference type="STRING" id="1242993.ehr_00323"/>
<keyword evidence="3" id="KW-0679">Respiratory chain</keyword>
<evidence type="ECO:0000256" key="2">
    <source>
        <dbReference type="ARBA" id="ARBA00022448"/>
    </source>
</evidence>
<keyword evidence="8" id="KW-1185">Reference proteome</keyword>
<proteinExistence type="predicted"/>
<organism evidence="7 8">
    <name type="scientific">Ehrlichia minasensis</name>
    <dbReference type="NCBI Taxonomy" id="1242993"/>
    <lineage>
        <taxon>Bacteria</taxon>
        <taxon>Pseudomonadati</taxon>
        <taxon>Pseudomonadota</taxon>
        <taxon>Alphaproteobacteria</taxon>
        <taxon>Rickettsiales</taxon>
        <taxon>Anaplasmataceae</taxon>
        <taxon>Ehrlichia</taxon>
    </lineage>
</organism>
<dbReference type="GO" id="GO:0022900">
    <property type="term" value="P:electron transport chain"/>
    <property type="evidence" value="ECO:0007669"/>
    <property type="project" value="InterPro"/>
</dbReference>
<dbReference type="AlphaFoldDB" id="A0A4V2BQQ4"/>
<dbReference type="PANTHER" id="PTHR12219">
    <property type="entry name" value="NADH-UBIQUINONE OXIDOREDUCTASE"/>
    <property type="match status" value="1"/>
</dbReference>
<evidence type="ECO:0000256" key="5">
    <source>
        <dbReference type="ARBA" id="ARBA00022982"/>
    </source>
</evidence>
<keyword evidence="5" id="KW-0249">Electron transport</keyword>
<evidence type="ECO:0000256" key="4">
    <source>
        <dbReference type="ARBA" id="ARBA00022946"/>
    </source>
</evidence>
<dbReference type="OrthoDB" id="9799572at2"/>
<keyword evidence="2" id="KW-0813">Transport</keyword>
<evidence type="ECO:0000256" key="1">
    <source>
        <dbReference type="ARBA" id="ARBA00004370"/>
    </source>
</evidence>
<comment type="subcellular location">
    <subcellularLocation>
        <location evidence="1">Membrane</location>
    </subcellularLocation>
</comment>
<keyword evidence="6" id="KW-0472">Membrane</keyword>
<protein>
    <submittedName>
        <fullName evidence="7">NADH-ubiquinone oxidoreductase</fullName>
    </submittedName>
</protein>
<dbReference type="Pfam" id="PF04800">
    <property type="entry name" value="NDUS4"/>
    <property type="match status" value="1"/>
</dbReference>
<comment type="caution">
    <text evidence="7">The sequence shown here is derived from an EMBL/GenBank/DDBJ whole genome shotgun (WGS) entry which is preliminary data.</text>
</comment>
<dbReference type="Gene3D" id="3.30.160.190">
    <property type="entry name" value="atu1810 like domain"/>
    <property type="match status" value="1"/>
</dbReference>
<name>A0A4V2BQQ4_9RICK</name>
<dbReference type="Proteomes" id="UP000293377">
    <property type="component" value="Unassembled WGS sequence"/>
</dbReference>
<evidence type="ECO:0000256" key="6">
    <source>
        <dbReference type="ARBA" id="ARBA00023136"/>
    </source>
</evidence>
<dbReference type="InterPro" id="IPR038532">
    <property type="entry name" value="NDUFS4-like_sf"/>
</dbReference>
<dbReference type="PANTHER" id="PTHR12219:SF8">
    <property type="entry name" value="NADH DEHYDROGENASE [UBIQUINONE] IRON-SULFUR PROTEIN 4, MITOCHONDRIAL"/>
    <property type="match status" value="1"/>
</dbReference>
<evidence type="ECO:0000313" key="8">
    <source>
        <dbReference type="Proteomes" id="UP000293377"/>
    </source>
</evidence>